<evidence type="ECO:0000256" key="1">
    <source>
        <dbReference type="SAM" id="MobiDB-lite"/>
    </source>
</evidence>
<organism evidence="2 3">
    <name type="scientific">Candidatus Syntropharchaeum caldarium</name>
    <dbReference type="NCBI Taxonomy" id="1838285"/>
    <lineage>
        <taxon>Archaea</taxon>
        <taxon>Methanobacteriati</taxon>
        <taxon>Methanobacteriota</taxon>
        <taxon>Stenosarchaea group</taxon>
        <taxon>Methanomicrobia</taxon>
        <taxon>Methanosarcinales</taxon>
        <taxon>ANME-2 cluster</taxon>
        <taxon>Candidatus Syntropharchaeum</taxon>
    </lineage>
</organism>
<sequence>MILLFRKQKANTEDKSERDKIRRSLLKLTRNLGYEVGYYRHSEIGWVDKEYAKILAEAKKYQLEEEIRKIYALSKKKGARERGRAISKGLSKKALSETRSTDKQKSFTASKIEKQQDSEEDTISELTQRFLDIFVHNDIPEVTSKPNVLERTPVVDHPSFLNSLQFLRRR</sequence>
<dbReference type="AlphaFoldDB" id="A0A1F2PDA8"/>
<reference evidence="2" key="1">
    <citation type="submission" date="2016-05" db="EMBL/GenBank/DDBJ databases">
        <title>Microbial consortia oxidize butane by reversing methanogenesis.</title>
        <authorList>
            <person name="Laso-Perez R."/>
            <person name="Richter M."/>
            <person name="Wegener G."/>
            <person name="Musat F."/>
        </authorList>
    </citation>
    <scope>NUCLEOTIDE SEQUENCE [LARGE SCALE GENOMIC DNA]</scope>
    <source>
        <strain evidence="2">BOX2</strain>
    </source>
</reference>
<accession>A0A1F2PDA8</accession>
<keyword evidence="3" id="KW-1185">Reference proteome</keyword>
<evidence type="ECO:0000313" key="2">
    <source>
        <dbReference type="EMBL" id="OFV68626.1"/>
    </source>
</evidence>
<name>A0A1F2PDA8_9EURY</name>
<gene>
    <name evidence="2" type="ORF">SCAL_000302</name>
</gene>
<evidence type="ECO:0000313" key="3">
    <source>
        <dbReference type="Proteomes" id="UP000186940"/>
    </source>
</evidence>
<dbReference type="EMBL" id="LYOS01000001">
    <property type="protein sequence ID" value="OFV68626.1"/>
    <property type="molecule type" value="Genomic_DNA"/>
</dbReference>
<protein>
    <submittedName>
        <fullName evidence="2">Uncharacterized protein</fullName>
    </submittedName>
</protein>
<dbReference type="STRING" id="1838285.SCAL_000302"/>
<dbReference type="Proteomes" id="UP000186940">
    <property type="component" value="Unassembled WGS sequence"/>
</dbReference>
<feature type="region of interest" description="Disordered" evidence="1">
    <location>
        <begin position="76"/>
        <end position="120"/>
    </location>
</feature>
<feature type="compositionally biased region" description="Basic and acidic residues" evidence="1">
    <location>
        <begin position="94"/>
        <end position="117"/>
    </location>
</feature>
<proteinExistence type="predicted"/>
<comment type="caution">
    <text evidence="2">The sequence shown here is derived from an EMBL/GenBank/DDBJ whole genome shotgun (WGS) entry which is preliminary data.</text>
</comment>